<evidence type="ECO:0000313" key="2">
    <source>
        <dbReference type="EMBL" id="MBB4981699.1"/>
    </source>
</evidence>
<evidence type="ECO:0000256" key="1">
    <source>
        <dbReference type="ARBA" id="ARBA00006484"/>
    </source>
</evidence>
<dbReference type="InterPro" id="IPR036291">
    <property type="entry name" value="NAD(P)-bd_dom_sf"/>
</dbReference>
<dbReference type="CDD" id="cd05233">
    <property type="entry name" value="SDR_c"/>
    <property type="match status" value="1"/>
</dbReference>
<proteinExistence type="inferred from homology"/>
<dbReference type="AlphaFoldDB" id="A0A7W7TYG2"/>
<comment type="caution">
    <text evidence="2">The sequence shown here is derived from an EMBL/GenBank/DDBJ whole genome shotgun (WGS) entry which is preliminary data.</text>
</comment>
<dbReference type="PANTHER" id="PTHR42760:SF78">
    <property type="entry name" value="3-OXOACYL-[ACYL-CARRIER-PROTEIN] REDUCTASE [NADH]"/>
    <property type="match status" value="1"/>
</dbReference>
<name>A0A7W7TYG2_9ACTN</name>
<accession>A0A7W7TYG2</accession>
<dbReference type="SUPFAM" id="SSF51735">
    <property type="entry name" value="NAD(P)-binding Rossmann-fold domains"/>
    <property type="match status" value="1"/>
</dbReference>
<dbReference type="PRINTS" id="PR00081">
    <property type="entry name" value="GDHRDH"/>
</dbReference>
<gene>
    <name evidence="2" type="ORF">GGE06_002609</name>
</gene>
<dbReference type="Proteomes" id="UP000582643">
    <property type="component" value="Unassembled WGS sequence"/>
</dbReference>
<comment type="similarity">
    <text evidence="1">Belongs to the short-chain dehydrogenases/reductases (SDR) family.</text>
</comment>
<dbReference type="RefSeq" id="WP_181924712.1">
    <property type="nucleotide sequence ID" value="NZ_JACHJY010000003.1"/>
</dbReference>
<organism evidence="2 3">
    <name type="scientific">Streptomyces nymphaeiformis</name>
    <dbReference type="NCBI Taxonomy" id="2663842"/>
    <lineage>
        <taxon>Bacteria</taxon>
        <taxon>Bacillati</taxon>
        <taxon>Actinomycetota</taxon>
        <taxon>Actinomycetes</taxon>
        <taxon>Kitasatosporales</taxon>
        <taxon>Streptomycetaceae</taxon>
        <taxon>Streptomyces</taxon>
    </lineage>
</organism>
<dbReference type="InterPro" id="IPR020904">
    <property type="entry name" value="Sc_DH/Rdtase_CS"/>
</dbReference>
<keyword evidence="3" id="KW-1185">Reference proteome</keyword>
<reference evidence="2 3" key="1">
    <citation type="submission" date="2020-08" db="EMBL/GenBank/DDBJ databases">
        <title>Genomic Encyclopedia of Type Strains, Phase III (KMG-III): the genomes of soil and plant-associated and newly described type strains.</title>
        <authorList>
            <person name="Whitman W."/>
        </authorList>
    </citation>
    <scope>NUCLEOTIDE SEQUENCE [LARGE SCALE GENOMIC DNA]</scope>
    <source>
        <strain evidence="2 3">SFB5A</strain>
    </source>
</reference>
<dbReference type="GO" id="GO:0016616">
    <property type="term" value="F:oxidoreductase activity, acting on the CH-OH group of donors, NAD or NADP as acceptor"/>
    <property type="evidence" value="ECO:0007669"/>
    <property type="project" value="TreeGrafter"/>
</dbReference>
<sequence length="249" mass="26387">MSTERALVTGASHGLGLALATRLAAEGHTVTGVGSRPASEIGEVPFGYVQADLARPDTHAGIVTELGGAVDLVVHSAVRYSPAGRAPTFTEHEEILRVNALAPYHLTLGLLAAQPEDRPCTVVMVNSESMFHADRDAAPYAASKAALRLLTAGLAEACRSRPIAVATLLLGPLDDDQKQADLRRVAEKLNLPLADVTRRFLRKSNPDLVIDHLIAYEACLRSIRYIADLGRTANGMVLRLDGGSAGSLI</sequence>
<dbReference type="Pfam" id="PF00106">
    <property type="entry name" value="adh_short"/>
    <property type="match status" value="1"/>
</dbReference>
<dbReference type="PANTHER" id="PTHR42760">
    <property type="entry name" value="SHORT-CHAIN DEHYDROGENASES/REDUCTASES FAMILY MEMBER"/>
    <property type="match status" value="1"/>
</dbReference>
<dbReference type="PROSITE" id="PS00061">
    <property type="entry name" value="ADH_SHORT"/>
    <property type="match status" value="1"/>
</dbReference>
<evidence type="ECO:0000313" key="3">
    <source>
        <dbReference type="Proteomes" id="UP000582643"/>
    </source>
</evidence>
<dbReference type="InterPro" id="IPR002347">
    <property type="entry name" value="SDR_fam"/>
</dbReference>
<protein>
    <submittedName>
        <fullName evidence="2">NAD(P)-dependent dehydrogenase (Short-subunit alcohol dehydrogenase family)</fullName>
    </submittedName>
</protein>
<dbReference type="EMBL" id="JACHJY010000003">
    <property type="protein sequence ID" value="MBB4981699.1"/>
    <property type="molecule type" value="Genomic_DNA"/>
</dbReference>
<dbReference type="Gene3D" id="3.40.50.720">
    <property type="entry name" value="NAD(P)-binding Rossmann-like Domain"/>
    <property type="match status" value="1"/>
</dbReference>